<proteinExistence type="predicted"/>
<evidence type="ECO:0000313" key="2">
    <source>
        <dbReference type="EMBL" id="OOQ59218.1"/>
    </source>
</evidence>
<evidence type="ECO:0000313" key="3">
    <source>
        <dbReference type="Proteomes" id="UP000189739"/>
    </source>
</evidence>
<dbReference type="Proteomes" id="UP000189739">
    <property type="component" value="Unassembled WGS sequence"/>
</dbReference>
<comment type="caution">
    <text evidence="2">The sequence shown here is derived from an EMBL/GenBank/DDBJ whole genome shotgun (WGS) entry which is preliminary data.</text>
</comment>
<feature type="signal peptide" evidence="1">
    <location>
        <begin position="1"/>
        <end position="27"/>
    </location>
</feature>
<dbReference type="STRING" id="1792845.BC343_29105"/>
<reference evidence="2 3" key="1">
    <citation type="submission" date="2016-07" db="EMBL/GenBank/DDBJ databases">
        <title>Genomic analysis of zinc-resistant bacterium Mucilaginibacter pedocola TBZ30.</title>
        <authorList>
            <person name="Huang J."/>
            <person name="Tang J."/>
        </authorList>
    </citation>
    <scope>NUCLEOTIDE SEQUENCE [LARGE SCALE GENOMIC DNA]</scope>
    <source>
        <strain evidence="2 3">TBZ30</strain>
    </source>
</reference>
<organism evidence="2 3">
    <name type="scientific">Mucilaginibacter pedocola</name>
    <dbReference type="NCBI Taxonomy" id="1792845"/>
    <lineage>
        <taxon>Bacteria</taxon>
        <taxon>Pseudomonadati</taxon>
        <taxon>Bacteroidota</taxon>
        <taxon>Sphingobacteriia</taxon>
        <taxon>Sphingobacteriales</taxon>
        <taxon>Sphingobacteriaceae</taxon>
        <taxon>Mucilaginibacter</taxon>
    </lineage>
</organism>
<name>A0A1S9PF41_9SPHI</name>
<sequence>MNTSKNTLKKALLGFAFILAGITISFAQCDKKVTFKSSKTNYYNDKDELERSADEETIVTFTQKDITLTPDNHPMTGDVKNYVCGWTEPFKTGKTTFNATLTENSREIHATISIEGKDGKVVLTFTADEMPGKKIKVVADKFEYSL</sequence>
<dbReference type="AlphaFoldDB" id="A0A1S9PF41"/>
<dbReference type="OrthoDB" id="958110at2"/>
<feature type="chain" id="PRO_5012233301" description="Lipocalin-like domain-containing protein" evidence="1">
    <location>
        <begin position="28"/>
        <end position="146"/>
    </location>
</feature>
<evidence type="ECO:0000256" key="1">
    <source>
        <dbReference type="SAM" id="SignalP"/>
    </source>
</evidence>
<keyword evidence="3" id="KW-1185">Reference proteome</keyword>
<evidence type="ECO:0008006" key="4">
    <source>
        <dbReference type="Google" id="ProtNLM"/>
    </source>
</evidence>
<dbReference type="RefSeq" id="WP_078348882.1">
    <property type="nucleotide sequence ID" value="NZ_MBTF01000015.1"/>
</dbReference>
<dbReference type="EMBL" id="MBTF01000015">
    <property type="protein sequence ID" value="OOQ59218.1"/>
    <property type="molecule type" value="Genomic_DNA"/>
</dbReference>
<gene>
    <name evidence="2" type="ORF">BC343_29105</name>
</gene>
<protein>
    <recommendedName>
        <fullName evidence="4">Lipocalin-like domain-containing protein</fullName>
    </recommendedName>
</protein>
<keyword evidence="1" id="KW-0732">Signal</keyword>
<accession>A0A1S9PF41</accession>